<feature type="domain" description="Reverse transcriptase RNase H-like" evidence="7">
    <location>
        <begin position="107"/>
        <end position="211"/>
    </location>
</feature>
<accession>A0A9P6KXJ3</accession>
<sequence>NTDKIEYKKKEVVFLGHTISPNKIMAHIDPAQGFKYYKRPENIEEIQRFLGTVNYYRKFIQNCAQKCEPLNRLLRKNVTFEWTSKQENAFRELKKEILSGKCLTQPDFNKEFILTTDASNVGLGAILSQMRGDIEYPVAFASRGLRPAEFKYSITEKEMLAALWAMEYFDFFLYGREFTVFTDHKALEAWNAKGVIKSARIERWHERLQRYNCIMKYKKPQELEHADALSRAHNMVGTIEGEEKRKVIVNAHEEIVHKGAKATYEHLRKKGVDYTLKDVQEALKKCYRCKLYNPIKITGWRYIESFEVGRKWHLISLAP</sequence>
<keyword evidence="9" id="KW-1185">Reference proteome</keyword>
<evidence type="ECO:0000259" key="7">
    <source>
        <dbReference type="Pfam" id="PF17917"/>
    </source>
</evidence>
<evidence type="ECO:0000256" key="6">
    <source>
        <dbReference type="ARBA" id="ARBA00022918"/>
    </source>
</evidence>
<dbReference type="InterPro" id="IPR041373">
    <property type="entry name" value="RT_RNaseH"/>
</dbReference>
<organism evidence="8 9">
    <name type="scientific">Nosema granulosis</name>
    <dbReference type="NCBI Taxonomy" id="83296"/>
    <lineage>
        <taxon>Eukaryota</taxon>
        <taxon>Fungi</taxon>
        <taxon>Fungi incertae sedis</taxon>
        <taxon>Microsporidia</taxon>
        <taxon>Nosematidae</taxon>
        <taxon>Nosema</taxon>
    </lineage>
</organism>
<dbReference type="Gene3D" id="3.10.20.370">
    <property type="match status" value="1"/>
</dbReference>
<name>A0A9P6KXJ3_9MICR</name>
<dbReference type="InterPro" id="IPR050951">
    <property type="entry name" value="Retrovirus_Pol_polyprotein"/>
</dbReference>
<evidence type="ECO:0000313" key="8">
    <source>
        <dbReference type="EMBL" id="KAF9752793.1"/>
    </source>
</evidence>
<dbReference type="FunFam" id="3.10.20.370:FF:000001">
    <property type="entry name" value="Retrovirus-related Pol polyprotein from transposon 17.6-like protein"/>
    <property type="match status" value="1"/>
</dbReference>
<keyword evidence="1" id="KW-0808">Transferase</keyword>
<dbReference type="InterPro" id="IPR043128">
    <property type="entry name" value="Rev_trsase/Diguanyl_cyclase"/>
</dbReference>
<dbReference type="Gene3D" id="3.30.70.270">
    <property type="match status" value="1"/>
</dbReference>
<keyword evidence="6" id="KW-0695">RNA-directed DNA polymerase</keyword>
<dbReference type="GO" id="GO:0003964">
    <property type="term" value="F:RNA-directed DNA polymerase activity"/>
    <property type="evidence" value="ECO:0007669"/>
    <property type="project" value="UniProtKB-KW"/>
</dbReference>
<gene>
    <name evidence="8" type="primary">pol_108</name>
    <name evidence="8" type="ORF">NGRA_3399</name>
</gene>
<dbReference type="EMBL" id="SBJO01001004">
    <property type="protein sequence ID" value="KAF9752793.1"/>
    <property type="molecule type" value="Genomic_DNA"/>
</dbReference>
<dbReference type="CDD" id="cd09274">
    <property type="entry name" value="RNase_HI_RT_Ty3"/>
    <property type="match status" value="1"/>
</dbReference>
<evidence type="ECO:0000256" key="4">
    <source>
        <dbReference type="ARBA" id="ARBA00022759"/>
    </source>
</evidence>
<dbReference type="InterPro" id="IPR043502">
    <property type="entry name" value="DNA/RNA_pol_sf"/>
</dbReference>
<dbReference type="Proteomes" id="UP000740883">
    <property type="component" value="Unassembled WGS sequence"/>
</dbReference>
<dbReference type="PANTHER" id="PTHR37984:SF5">
    <property type="entry name" value="PROTEIN NYNRIN-LIKE"/>
    <property type="match status" value="1"/>
</dbReference>
<dbReference type="SUPFAM" id="SSF56672">
    <property type="entry name" value="DNA/RNA polymerases"/>
    <property type="match status" value="1"/>
</dbReference>
<evidence type="ECO:0000313" key="9">
    <source>
        <dbReference type="Proteomes" id="UP000740883"/>
    </source>
</evidence>
<keyword evidence="4" id="KW-0255">Endonuclease</keyword>
<dbReference type="GO" id="GO:0016787">
    <property type="term" value="F:hydrolase activity"/>
    <property type="evidence" value="ECO:0007669"/>
    <property type="project" value="UniProtKB-KW"/>
</dbReference>
<evidence type="ECO:0000256" key="3">
    <source>
        <dbReference type="ARBA" id="ARBA00022722"/>
    </source>
</evidence>
<evidence type="ECO:0000256" key="2">
    <source>
        <dbReference type="ARBA" id="ARBA00022695"/>
    </source>
</evidence>
<reference evidence="8 9" key="1">
    <citation type="journal article" date="2020" name="Genome Biol. Evol.">
        <title>Comparative genomics of strictly vertically transmitted, feminizing microsporidia endosymbionts of amphipod crustaceans.</title>
        <authorList>
            <person name="Cormier A."/>
            <person name="Chebbi M.A."/>
            <person name="Giraud I."/>
            <person name="Wattier R."/>
            <person name="Teixeira M."/>
            <person name="Gilbert C."/>
            <person name="Rigaud T."/>
            <person name="Cordaux R."/>
        </authorList>
    </citation>
    <scope>NUCLEOTIDE SEQUENCE [LARGE SCALE GENOMIC DNA]</scope>
    <source>
        <strain evidence="8 9">Ou3-Ou53</strain>
    </source>
</reference>
<keyword evidence="3" id="KW-0540">Nuclease</keyword>
<dbReference type="FunFam" id="3.30.70.270:FF:000026">
    <property type="entry name" value="Transposon Ty3-G Gag-Pol polyprotein"/>
    <property type="match status" value="1"/>
</dbReference>
<evidence type="ECO:0000256" key="1">
    <source>
        <dbReference type="ARBA" id="ARBA00022679"/>
    </source>
</evidence>
<dbReference type="AlphaFoldDB" id="A0A9P6KXJ3"/>
<keyword evidence="2" id="KW-0548">Nucleotidyltransferase</keyword>
<dbReference type="PANTHER" id="PTHR37984">
    <property type="entry name" value="PROTEIN CBG26694"/>
    <property type="match status" value="1"/>
</dbReference>
<evidence type="ECO:0000256" key="5">
    <source>
        <dbReference type="ARBA" id="ARBA00022801"/>
    </source>
</evidence>
<dbReference type="GO" id="GO:0004519">
    <property type="term" value="F:endonuclease activity"/>
    <property type="evidence" value="ECO:0007669"/>
    <property type="project" value="UniProtKB-KW"/>
</dbReference>
<feature type="non-terminal residue" evidence="8">
    <location>
        <position position="1"/>
    </location>
</feature>
<comment type="caution">
    <text evidence="8">The sequence shown here is derived from an EMBL/GenBank/DDBJ whole genome shotgun (WGS) entry which is preliminary data.</text>
</comment>
<dbReference type="Pfam" id="PF17917">
    <property type="entry name" value="RT_RNaseH"/>
    <property type="match status" value="1"/>
</dbReference>
<protein>
    <submittedName>
        <fullName evidence="8">Retrovirus-related Pol polyprotein from transposon 17.6</fullName>
    </submittedName>
</protein>
<keyword evidence="5" id="KW-0378">Hydrolase</keyword>
<dbReference type="OrthoDB" id="2254302at2759"/>
<proteinExistence type="predicted"/>